<organism evidence="1 2">
    <name type="scientific">Pseudoduganella plicata</name>
    <dbReference type="NCBI Taxonomy" id="321984"/>
    <lineage>
        <taxon>Bacteria</taxon>
        <taxon>Pseudomonadati</taxon>
        <taxon>Pseudomonadota</taxon>
        <taxon>Betaproteobacteria</taxon>
        <taxon>Burkholderiales</taxon>
        <taxon>Oxalobacteraceae</taxon>
        <taxon>Telluria group</taxon>
        <taxon>Pseudoduganella</taxon>
    </lineage>
</organism>
<proteinExistence type="predicted"/>
<gene>
    <name evidence="1" type="ORF">E1742_14905</name>
</gene>
<dbReference type="Proteomes" id="UP000294359">
    <property type="component" value="Chromosome"/>
</dbReference>
<keyword evidence="2" id="KW-1185">Reference proteome</keyword>
<sequence>MDLIEAVRAEPGIVWIGEQHPLAIDGHVATQRDAVAAQPHRRPLRRRHRCCETHAALRIACRGQDLVREDLARCMDCFLRDEEIYVVNADRLHPWCAATGGRQCVAVLAQILVVAGNVAMQQRPRVRTGGSIAGTQLLHVEVGLEEKIAVFIAQVERMLVQVIDGNAVFAIFADGRTGIAAKVARSLAAHGQQGIGQHADIVFGIRVRKAEADAAKIVSPDVDDAMRRAHQLGTAPRTRCDAAVPAARQQGAANKRNQYVPHGPLPMNQRSSSQAAAWRRLTVRKGAAEVSESTAPRGGARNGATNARDVGAALLPLLAHYLSVRTIRV</sequence>
<accession>A0ABX5SCM3</accession>
<name>A0ABX5SCM3_9BURK</name>
<reference evidence="1 2" key="1">
    <citation type="submission" date="2019-03" db="EMBL/GenBank/DDBJ databases">
        <title>Draft Genome Sequences of Six Type Strains of the Genus Massilia.</title>
        <authorList>
            <person name="Miess H."/>
            <person name="Frediansyhah A."/>
            <person name="Gross H."/>
        </authorList>
    </citation>
    <scope>NUCLEOTIDE SEQUENCE [LARGE SCALE GENOMIC DNA]</scope>
    <source>
        <strain evidence="1 2">DSM 17505</strain>
    </source>
</reference>
<protein>
    <submittedName>
        <fullName evidence="1">Uncharacterized protein</fullName>
    </submittedName>
</protein>
<evidence type="ECO:0000313" key="2">
    <source>
        <dbReference type="Proteomes" id="UP000294359"/>
    </source>
</evidence>
<evidence type="ECO:0000313" key="1">
    <source>
        <dbReference type="EMBL" id="QBQ37315.1"/>
    </source>
</evidence>
<dbReference type="EMBL" id="CP038026">
    <property type="protein sequence ID" value="QBQ37315.1"/>
    <property type="molecule type" value="Genomic_DNA"/>
</dbReference>